<name>A0A4V3SF63_OPIFE</name>
<evidence type="ECO:0000313" key="3">
    <source>
        <dbReference type="Proteomes" id="UP000308267"/>
    </source>
</evidence>
<dbReference type="Pfam" id="PF02221">
    <property type="entry name" value="E1_DerP2_DerF2"/>
    <property type="match status" value="1"/>
</dbReference>
<dbReference type="SUPFAM" id="SSF81296">
    <property type="entry name" value="E set domains"/>
    <property type="match status" value="1"/>
</dbReference>
<dbReference type="EMBL" id="SJOL01006422">
    <property type="protein sequence ID" value="TGZ67284.1"/>
    <property type="molecule type" value="Genomic_DNA"/>
</dbReference>
<comment type="caution">
    <text evidence="2">The sequence shown here is derived from an EMBL/GenBank/DDBJ whole genome shotgun (WGS) entry which is preliminary data.</text>
</comment>
<proteinExistence type="predicted"/>
<accession>A0A4V3SF63</accession>
<feature type="domain" description="MD-2-related lipid-recognition" evidence="1">
    <location>
        <begin position="54"/>
        <end position="126"/>
    </location>
</feature>
<evidence type="ECO:0000259" key="1">
    <source>
        <dbReference type="Pfam" id="PF02221"/>
    </source>
</evidence>
<dbReference type="Gene3D" id="2.60.40.770">
    <property type="match status" value="1"/>
</dbReference>
<dbReference type="AlphaFoldDB" id="A0A4V3SF63"/>
<organism evidence="2 3">
    <name type="scientific">Opisthorchis felineus</name>
    <dbReference type="NCBI Taxonomy" id="147828"/>
    <lineage>
        <taxon>Eukaryota</taxon>
        <taxon>Metazoa</taxon>
        <taxon>Spiralia</taxon>
        <taxon>Lophotrochozoa</taxon>
        <taxon>Platyhelminthes</taxon>
        <taxon>Trematoda</taxon>
        <taxon>Digenea</taxon>
        <taxon>Opisthorchiida</taxon>
        <taxon>Opisthorchiata</taxon>
        <taxon>Opisthorchiidae</taxon>
        <taxon>Opisthorchis</taxon>
    </lineage>
</organism>
<dbReference type="InterPro" id="IPR003172">
    <property type="entry name" value="ML_dom"/>
</dbReference>
<dbReference type="InterPro" id="IPR014756">
    <property type="entry name" value="Ig_E-set"/>
</dbReference>
<reference evidence="2 3" key="1">
    <citation type="journal article" date="2019" name="BMC Genomics">
        <title>New insights from Opisthorchis felineus genome: update on genomics of the epidemiologically important liver flukes.</title>
        <authorList>
            <person name="Ershov N.I."/>
            <person name="Mordvinov V.A."/>
            <person name="Prokhortchouk E.B."/>
            <person name="Pakharukova M.Y."/>
            <person name="Gunbin K.V."/>
            <person name="Ustyantsev K."/>
            <person name="Genaev M.A."/>
            <person name="Blinov A.G."/>
            <person name="Mazur A."/>
            <person name="Boulygina E."/>
            <person name="Tsygankova S."/>
            <person name="Khrameeva E."/>
            <person name="Chekanov N."/>
            <person name="Fan G."/>
            <person name="Xiao A."/>
            <person name="Zhang H."/>
            <person name="Xu X."/>
            <person name="Yang H."/>
            <person name="Solovyev V."/>
            <person name="Lee S.M."/>
            <person name="Liu X."/>
            <person name="Afonnikov D.A."/>
            <person name="Skryabin K.G."/>
        </authorList>
    </citation>
    <scope>NUCLEOTIDE SEQUENCE [LARGE SCALE GENOMIC DNA]</scope>
    <source>
        <strain evidence="2">AK-0245</strain>
        <tissue evidence="2">Whole organism</tissue>
    </source>
</reference>
<gene>
    <name evidence="2" type="ORF">CRM22_004883</name>
</gene>
<protein>
    <recommendedName>
        <fullName evidence="1">MD-2-related lipid-recognition domain-containing protein</fullName>
    </recommendedName>
</protein>
<keyword evidence="3" id="KW-1185">Reference proteome</keyword>
<dbReference type="OrthoDB" id="6489092at2759"/>
<evidence type="ECO:0000313" key="2">
    <source>
        <dbReference type="EMBL" id="TGZ67284.1"/>
    </source>
</evidence>
<sequence length="139" mass="16227">MITFAKFIYRIPRKMRHFNLLLWWIVRYVQFATAAIYYEDCATDVWSGSAVAYSIYNGVTKTLRLRDPVLCDHLIPPCPVRTGRTYTFSYAGTVSWKIPDIEIYLQLQLVNQYTWPFLCVQFPVKFVEGKANSAKALQQ</sequence>
<dbReference type="Proteomes" id="UP000308267">
    <property type="component" value="Unassembled WGS sequence"/>
</dbReference>